<dbReference type="STRING" id="683960.A0A1E3P4B3"/>
<dbReference type="GO" id="GO:0031267">
    <property type="term" value="F:small GTPase binding"/>
    <property type="evidence" value="ECO:0007669"/>
    <property type="project" value="InterPro"/>
</dbReference>
<dbReference type="PANTHER" id="PTHR10997:SF28">
    <property type="entry name" value="IMPORTIN BETA SMX1"/>
    <property type="match status" value="1"/>
</dbReference>
<name>A0A1E3P4B3_WICAA</name>
<evidence type="ECO:0000256" key="3">
    <source>
        <dbReference type="ARBA" id="ARBA00022448"/>
    </source>
</evidence>
<accession>A0A1E3P4B3</accession>
<proteinExistence type="predicted"/>
<keyword evidence="6" id="KW-0539">Nucleus</keyword>
<keyword evidence="4" id="KW-0963">Cytoplasm</keyword>
<dbReference type="GO" id="GO:0006606">
    <property type="term" value="P:protein import into nucleus"/>
    <property type="evidence" value="ECO:0007669"/>
    <property type="project" value="EnsemblFungi"/>
</dbReference>
<dbReference type="GeneID" id="30199009"/>
<sequence length="680" mass="77234">MEAQLISNALQATLDPVPEARKQAEQQLAEFEKQPGFTVYCLDLAVDPSSSNTVKSSAAVYFKNRISKYWKDESDRAIKPEEQETIKTKLIESLVKCYDDSHIRPQLGLAVRNVLLRGAWSLNEPIHQLLNSKSDIAHVYTGLLLLFEATRSQRWAFTDRTLIDTYIEQTFPILEVLASEILNNTDYRSGDMLYLILKIFRYSTISALPKYFYDVNKLSTWISLHLAVVQRDLPKEILDLEPADRSFDKRVKAFKWGFGNLHKFYTRYGLPTSKNTSPEFINFFNASIVPEVLKVYFGIIEKWSGGLWLSDNSLYHLISFLEKCVMTTSWSLIEPHFEIILRHLVYPALCQDNLELFEDDPEEYIRRYFDIYRESSTADVAATDFLFVTSHHRTEKLSVVLNLLNEIFSSFSQDQSEVNALKAEGGLRILSSVSMQLSNEKSPVKDQVDQVIDGFVVPLLTNKHQFLRARACETISIVTCSYKNTSILSRVFEGVYNNFKDDSSLAIQVEAAAALKVLIVEPPVVEQISQDVPTIMQKLLHLSRSYELDMIGEVMESFVEEFSTQLEPFAHDLGSTLCDQFIRTATELLELQSTHSNGGGSDGETEKEYQAVGYINTMTTMTISMGKVDLEEVFAPAIKFVLHNAAISFLGEALELAESLAMARKTISPVLWDLYKEAID</sequence>
<dbReference type="EMBL" id="KV454210">
    <property type="protein sequence ID" value="ODQ60138.1"/>
    <property type="molecule type" value="Genomic_DNA"/>
</dbReference>
<dbReference type="Gene3D" id="1.25.10.10">
    <property type="entry name" value="Leucine-rich Repeat Variant"/>
    <property type="match status" value="1"/>
</dbReference>
<keyword evidence="3" id="KW-0813">Transport</keyword>
<dbReference type="Pfam" id="PF03810">
    <property type="entry name" value="IBN_N"/>
    <property type="match status" value="1"/>
</dbReference>
<feature type="domain" description="Importin N-terminal" evidence="7">
    <location>
        <begin position="24"/>
        <end position="96"/>
    </location>
</feature>
<organism evidence="8 9">
    <name type="scientific">Wickerhamomyces anomalus (strain ATCC 58044 / CBS 1984 / NCYC 433 / NRRL Y-366-8)</name>
    <name type="common">Yeast</name>
    <name type="synonym">Hansenula anomala</name>
    <dbReference type="NCBI Taxonomy" id="683960"/>
    <lineage>
        <taxon>Eukaryota</taxon>
        <taxon>Fungi</taxon>
        <taxon>Dikarya</taxon>
        <taxon>Ascomycota</taxon>
        <taxon>Saccharomycotina</taxon>
        <taxon>Saccharomycetes</taxon>
        <taxon>Phaffomycetales</taxon>
        <taxon>Wickerhamomycetaceae</taxon>
        <taxon>Wickerhamomyces</taxon>
    </lineage>
</organism>
<evidence type="ECO:0000313" key="8">
    <source>
        <dbReference type="EMBL" id="ODQ60138.1"/>
    </source>
</evidence>
<dbReference type="Pfam" id="PF08506">
    <property type="entry name" value="Cse1"/>
    <property type="match status" value="1"/>
</dbReference>
<evidence type="ECO:0000256" key="6">
    <source>
        <dbReference type="ARBA" id="ARBA00023242"/>
    </source>
</evidence>
<dbReference type="Proteomes" id="UP000094112">
    <property type="component" value="Unassembled WGS sequence"/>
</dbReference>
<dbReference type="InterPro" id="IPR016024">
    <property type="entry name" value="ARM-type_fold"/>
</dbReference>
<keyword evidence="9" id="KW-1185">Reference proteome</keyword>
<dbReference type="PANTHER" id="PTHR10997">
    <property type="entry name" value="IMPORTIN-7, 8, 11"/>
    <property type="match status" value="1"/>
</dbReference>
<dbReference type="GO" id="GO:0005829">
    <property type="term" value="C:cytosol"/>
    <property type="evidence" value="ECO:0007669"/>
    <property type="project" value="TreeGrafter"/>
</dbReference>
<dbReference type="InterPro" id="IPR001494">
    <property type="entry name" value="Importin-beta_N"/>
</dbReference>
<evidence type="ECO:0000256" key="5">
    <source>
        <dbReference type="ARBA" id="ARBA00022927"/>
    </source>
</evidence>
<dbReference type="InterPro" id="IPR011989">
    <property type="entry name" value="ARM-like"/>
</dbReference>
<dbReference type="PROSITE" id="PS50166">
    <property type="entry name" value="IMPORTIN_B_NT"/>
    <property type="match status" value="1"/>
</dbReference>
<evidence type="ECO:0000256" key="2">
    <source>
        <dbReference type="ARBA" id="ARBA00004496"/>
    </source>
</evidence>
<evidence type="ECO:0000259" key="7">
    <source>
        <dbReference type="PROSITE" id="PS50166"/>
    </source>
</evidence>
<protein>
    <recommendedName>
        <fullName evidence="7">Importin N-terminal domain-containing protein</fullName>
    </recommendedName>
</protein>
<evidence type="ECO:0000313" key="9">
    <source>
        <dbReference type="Proteomes" id="UP000094112"/>
    </source>
</evidence>
<dbReference type="GO" id="GO:0006406">
    <property type="term" value="P:mRNA export from nucleus"/>
    <property type="evidence" value="ECO:0007669"/>
    <property type="project" value="EnsemblFungi"/>
</dbReference>
<gene>
    <name evidence="8" type="ORF">WICANDRAFT_30793</name>
</gene>
<dbReference type="InterPro" id="IPR013713">
    <property type="entry name" value="XPO2_central"/>
</dbReference>
<dbReference type="GO" id="GO:0061608">
    <property type="term" value="F:nuclear import signal receptor activity"/>
    <property type="evidence" value="ECO:0007669"/>
    <property type="project" value="EnsemblFungi"/>
</dbReference>
<dbReference type="SMART" id="SM00913">
    <property type="entry name" value="IBN_N"/>
    <property type="match status" value="1"/>
</dbReference>
<comment type="subcellular location">
    <subcellularLocation>
        <location evidence="2">Cytoplasm</location>
    </subcellularLocation>
    <subcellularLocation>
        <location evidence="1">Nucleus</location>
    </subcellularLocation>
</comment>
<dbReference type="GO" id="GO:0005635">
    <property type="term" value="C:nuclear envelope"/>
    <property type="evidence" value="ECO:0007669"/>
    <property type="project" value="TreeGrafter"/>
</dbReference>
<evidence type="ECO:0000256" key="1">
    <source>
        <dbReference type="ARBA" id="ARBA00004123"/>
    </source>
</evidence>
<dbReference type="OrthoDB" id="760868at2759"/>
<reference evidence="8 9" key="1">
    <citation type="journal article" date="2016" name="Proc. Natl. Acad. Sci. U.S.A.">
        <title>Comparative genomics of biotechnologically important yeasts.</title>
        <authorList>
            <person name="Riley R."/>
            <person name="Haridas S."/>
            <person name="Wolfe K.H."/>
            <person name="Lopes M.R."/>
            <person name="Hittinger C.T."/>
            <person name="Goeker M."/>
            <person name="Salamov A.A."/>
            <person name="Wisecaver J.H."/>
            <person name="Long T.M."/>
            <person name="Calvey C.H."/>
            <person name="Aerts A.L."/>
            <person name="Barry K.W."/>
            <person name="Choi C."/>
            <person name="Clum A."/>
            <person name="Coughlan A.Y."/>
            <person name="Deshpande S."/>
            <person name="Douglass A.P."/>
            <person name="Hanson S.J."/>
            <person name="Klenk H.-P."/>
            <person name="LaButti K.M."/>
            <person name="Lapidus A."/>
            <person name="Lindquist E.A."/>
            <person name="Lipzen A.M."/>
            <person name="Meier-Kolthoff J.P."/>
            <person name="Ohm R.A."/>
            <person name="Otillar R.P."/>
            <person name="Pangilinan J.L."/>
            <person name="Peng Y."/>
            <person name="Rokas A."/>
            <person name="Rosa C.A."/>
            <person name="Scheuner C."/>
            <person name="Sibirny A.A."/>
            <person name="Slot J.C."/>
            <person name="Stielow J.B."/>
            <person name="Sun H."/>
            <person name="Kurtzman C.P."/>
            <person name="Blackwell M."/>
            <person name="Grigoriev I.V."/>
            <person name="Jeffries T.W."/>
        </authorList>
    </citation>
    <scope>NUCLEOTIDE SEQUENCE [LARGE SCALE GENOMIC DNA]</scope>
    <source>
        <strain evidence="9">ATCC 58044 / CBS 1984 / NCYC 433 / NRRL Y-366-8</strain>
    </source>
</reference>
<dbReference type="AlphaFoldDB" id="A0A1E3P4B3"/>
<dbReference type="SUPFAM" id="SSF48371">
    <property type="entry name" value="ARM repeat"/>
    <property type="match status" value="1"/>
</dbReference>
<evidence type="ECO:0000256" key="4">
    <source>
        <dbReference type="ARBA" id="ARBA00022490"/>
    </source>
</evidence>
<keyword evidence="5" id="KW-0653">Protein transport</keyword>
<dbReference type="RefSeq" id="XP_019039345.1">
    <property type="nucleotide sequence ID" value="XM_019181763.1"/>
</dbReference>